<dbReference type="EMBL" id="CP165735">
    <property type="protein sequence ID" value="XDV71699.1"/>
    <property type="molecule type" value="Genomic_DNA"/>
</dbReference>
<proteinExistence type="predicted"/>
<dbReference type="NCBIfam" id="NF046112">
    <property type="entry name" value="MSMEG_6209_Nter"/>
    <property type="match status" value="1"/>
</dbReference>
<feature type="compositionally biased region" description="Polar residues" evidence="1">
    <location>
        <begin position="18"/>
        <end position="31"/>
    </location>
</feature>
<sequence length="87" mass="9114">MEAATPVTSQLLPAHQSPLGTGTASTGQPVRTDTGPAAKQYEAQAVAAVIERLAKKFADSLRTRVEEIVSEEYTALNDGPIGITCLC</sequence>
<dbReference type="RefSeq" id="WP_369745659.1">
    <property type="nucleotide sequence ID" value="NZ_CP165735.1"/>
</dbReference>
<name>A0AB39YPG4_9MICC</name>
<accession>A0AB39YPG4</accession>
<reference evidence="2" key="1">
    <citation type="submission" date="2024-07" db="EMBL/GenBank/DDBJ databases">
        <authorList>
            <person name="Li J."/>
            <person name="Wei H."/>
            <person name="Ma J."/>
        </authorList>
    </citation>
    <scope>NUCLEOTIDE SEQUENCE</scope>
    <source>
        <strain evidence="2">AMU7</strain>
    </source>
</reference>
<feature type="region of interest" description="Disordered" evidence="1">
    <location>
        <begin position="1"/>
        <end position="37"/>
    </location>
</feature>
<organism evidence="2">
    <name type="scientific">Paenarthrobacter sp. AMU7</name>
    <dbReference type="NCBI Taxonomy" id="3162492"/>
    <lineage>
        <taxon>Bacteria</taxon>
        <taxon>Bacillati</taxon>
        <taxon>Actinomycetota</taxon>
        <taxon>Actinomycetes</taxon>
        <taxon>Micrococcales</taxon>
        <taxon>Micrococcaceae</taxon>
        <taxon>Paenarthrobacter</taxon>
    </lineage>
</organism>
<gene>
    <name evidence="2" type="ORF">ABQM86_00460</name>
</gene>
<evidence type="ECO:0000313" key="2">
    <source>
        <dbReference type="EMBL" id="XDV71699.1"/>
    </source>
</evidence>
<feature type="compositionally biased region" description="Polar residues" evidence="1">
    <location>
        <begin position="1"/>
        <end position="11"/>
    </location>
</feature>
<protein>
    <submittedName>
        <fullName evidence="2">Three-helix bundle dimerization domain-containing protein</fullName>
    </submittedName>
</protein>
<dbReference type="AlphaFoldDB" id="A0AB39YPG4"/>
<evidence type="ECO:0000256" key="1">
    <source>
        <dbReference type="SAM" id="MobiDB-lite"/>
    </source>
</evidence>